<feature type="compositionally biased region" description="Basic and acidic residues" evidence="1">
    <location>
        <begin position="161"/>
        <end position="179"/>
    </location>
</feature>
<feature type="compositionally biased region" description="Basic and acidic residues" evidence="1">
    <location>
        <begin position="383"/>
        <end position="400"/>
    </location>
</feature>
<reference evidence="2" key="1">
    <citation type="submission" date="2009-11" db="EMBL/GenBank/DDBJ databases">
        <authorList>
            <consortium name="The Broad Institute Genome Sequencing Platform"/>
            <person name="Ward D."/>
            <person name="Feldgarden M."/>
            <person name="Earl A."/>
            <person name="Young S.K."/>
            <person name="Zeng Q."/>
            <person name="Koehrsen M."/>
            <person name="Alvarado L."/>
            <person name="Berlin A."/>
            <person name="Bochicchio J."/>
            <person name="Borenstein D."/>
            <person name="Chapman S.B."/>
            <person name="Chen Z."/>
            <person name="Engels R."/>
            <person name="Freedman E."/>
            <person name="Gellesch M."/>
            <person name="Goldberg J."/>
            <person name="Griggs A."/>
            <person name="Gujja S."/>
            <person name="Heilman E."/>
            <person name="Heiman D."/>
            <person name="Hepburn T."/>
            <person name="Howarth C."/>
            <person name="Jen D."/>
            <person name="Larson L."/>
            <person name="Lewis B."/>
            <person name="Mehta T."/>
            <person name="Park D."/>
            <person name="Pearson M."/>
            <person name="Roberts A."/>
            <person name="Saif S."/>
            <person name="Shea T."/>
            <person name="Shenoy N."/>
            <person name="Sisk P."/>
            <person name="Stolte C."/>
            <person name="Sykes S."/>
            <person name="Thomson T."/>
            <person name="Walk T."/>
            <person name="White J."/>
            <person name="Yandava C."/>
            <person name="Izard J."/>
            <person name="Baranova O.V."/>
            <person name="Blanton J.M."/>
            <person name="Tanner A.C."/>
            <person name="Dewhirst F.E."/>
            <person name="Haas B."/>
            <person name="Nusbaum C."/>
            <person name="Birren B."/>
        </authorList>
    </citation>
    <scope>NUCLEOTIDE SEQUENCE [LARGE SCALE GENOMIC DNA]</scope>
    <source>
        <strain evidence="2">1-1 BBBD Race 1</strain>
    </source>
</reference>
<protein>
    <submittedName>
        <fullName evidence="2 3">Uncharacterized protein</fullName>
    </submittedName>
</protein>
<evidence type="ECO:0000313" key="3">
    <source>
        <dbReference type="EnsemblFungi" id="PTTG_07307-t43_1-p1"/>
    </source>
</evidence>
<reference evidence="3" key="4">
    <citation type="submission" date="2025-05" db="UniProtKB">
        <authorList>
            <consortium name="EnsemblFungi"/>
        </authorList>
    </citation>
    <scope>IDENTIFICATION</scope>
    <source>
        <strain evidence="3">isolate 1-1 / race 1 (BBBD)</strain>
    </source>
</reference>
<feature type="compositionally biased region" description="Polar residues" evidence="1">
    <location>
        <begin position="53"/>
        <end position="67"/>
    </location>
</feature>
<sequence>MRDSQDASYHHSSGRHASSVHHQRESDRYYDPAQTRPSGQIGSPGSARRRSLLLNSPQAAISQSPSGSRPLRIQPEGSSYHHRSYSRHDENRDAELTSAFGRFGLTEQDEVYNHQGHPFNSGEVDECDKYNPLVLHHARRQSIIQPHALSSWNNGHTSPRMPDDHRHDQGAHHLSEPPQRKQGLRYHQGSWQMTGKSGAVIPKGTTSPASTTTSKTSAHAIISPSSSRSSSSSTVISPLSPRFSRDGRGFHESQYGEAHESQQGSSTNGRKSFPAESSSTHPDSASRRRSCTVASTPTLLNSIFQRVRSPQDCLPLGMRSPLSLTDDDLKTFGMSDSQLVKHQTKQDWDHRRADRPTSMASIPLSHPSTSSLGTGDSAPNGYRDGRRGSHGTEEGYQGRENFRGRFIRQVTFSLDESHKSGRQAILVLRQLTNGLTSTVQKPATSPVHPSRASPPNIPIPRISHRFPEHSIPTTVIVNGRPQTVLIQKIIPSVVIDWSDGVRDQFDPTGMSLQEILDRCHFHSST</sequence>
<feature type="compositionally biased region" description="Polar residues" evidence="1">
    <location>
        <begin position="261"/>
        <end position="283"/>
    </location>
</feature>
<evidence type="ECO:0000313" key="2">
    <source>
        <dbReference type="EMBL" id="OAV97860.1"/>
    </source>
</evidence>
<reference evidence="2" key="2">
    <citation type="submission" date="2016-05" db="EMBL/GenBank/DDBJ databases">
        <title>Comparative analysis highlights variable genome content of wheat rusts and divergence of the mating loci.</title>
        <authorList>
            <person name="Cuomo C.A."/>
            <person name="Bakkeren G."/>
            <person name="Szabo L."/>
            <person name="Khalil H."/>
            <person name="Joly D."/>
            <person name="Goldberg J."/>
            <person name="Young S."/>
            <person name="Zeng Q."/>
            <person name="Fellers J."/>
        </authorList>
    </citation>
    <scope>NUCLEOTIDE SEQUENCE [LARGE SCALE GENOMIC DNA]</scope>
    <source>
        <strain evidence="2">1-1 BBBD Race 1</strain>
    </source>
</reference>
<reference evidence="3 4" key="3">
    <citation type="journal article" date="2017" name="G3 (Bethesda)">
        <title>Comparative analysis highlights variable genome content of wheat rusts and divergence of the mating loci.</title>
        <authorList>
            <person name="Cuomo C.A."/>
            <person name="Bakkeren G."/>
            <person name="Khalil H.B."/>
            <person name="Panwar V."/>
            <person name="Joly D."/>
            <person name="Linning R."/>
            <person name="Sakthikumar S."/>
            <person name="Song X."/>
            <person name="Adiconis X."/>
            <person name="Fan L."/>
            <person name="Goldberg J.M."/>
            <person name="Levin J.Z."/>
            <person name="Young S."/>
            <person name="Zeng Q."/>
            <person name="Anikster Y."/>
            <person name="Bruce M."/>
            <person name="Wang M."/>
            <person name="Yin C."/>
            <person name="McCallum B."/>
            <person name="Szabo L.J."/>
            <person name="Hulbert S."/>
            <person name="Chen X."/>
            <person name="Fellers J.P."/>
        </authorList>
    </citation>
    <scope>NUCLEOTIDE SEQUENCE</scope>
    <source>
        <strain evidence="3">isolate 1-1 / race 1 (BBBD)</strain>
        <strain evidence="4">Isolate 1-1 / race 1 (BBBD)</strain>
    </source>
</reference>
<organism evidence="2">
    <name type="scientific">Puccinia triticina (isolate 1-1 / race 1 (BBBD))</name>
    <name type="common">Brown leaf rust fungus</name>
    <dbReference type="NCBI Taxonomy" id="630390"/>
    <lineage>
        <taxon>Eukaryota</taxon>
        <taxon>Fungi</taxon>
        <taxon>Dikarya</taxon>
        <taxon>Basidiomycota</taxon>
        <taxon>Pucciniomycotina</taxon>
        <taxon>Pucciniomycetes</taxon>
        <taxon>Pucciniales</taxon>
        <taxon>Pucciniaceae</taxon>
        <taxon>Puccinia</taxon>
    </lineage>
</organism>
<keyword evidence="4" id="KW-1185">Reference proteome</keyword>
<accession>A0A180GYP7</accession>
<proteinExistence type="predicted"/>
<name>A0A180GYP7_PUCT1</name>
<gene>
    <name evidence="2" type="ORF">PTTG_07307</name>
</gene>
<feature type="compositionally biased region" description="Polar residues" evidence="1">
    <location>
        <begin position="147"/>
        <end position="157"/>
    </location>
</feature>
<dbReference type="OrthoDB" id="2500162at2759"/>
<dbReference type="AlphaFoldDB" id="A0A180GYP7"/>
<dbReference type="VEuPathDB" id="FungiDB:PTTG_07307"/>
<feature type="region of interest" description="Disordered" evidence="1">
    <location>
        <begin position="335"/>
        <end position="400"/>
    </location>
</feature>
<feature type="region of interest" description="Disordered" evidence="1">
    <location>
        <begin position="147"/>
        <end position="292"/>
    </location>
</feature>
<dbReference type="Proteomes" id="UP000005240">
    <property type="component" value="Unassembled WGS sequence"/>
</dbReference>
<evidence type="ECO:0000256" key="1">
    <source>
        <dbReference type="SAM" id="MobiDB-lite"/>
    </source>
</evidence>
<dbReference type="EnsemblFungi" id="PTTG_07307-t43_1">
    <property type="protein sequence ID" value="PTTG_07307-t43_1-p1"/>
    <property type="gene ID" value="PTTG_07307"/>
</dbReference>
<feature type="compositionally biased region" description="Low complexity" evidence="1">
    <location>
        <begin position="202"/>
        <end position="241"/>
    </location>
</feature>
<dbReference type="EMBL" id="ADAS02000010">
    <property type="protein sequence ID" value="OAV97860.1"/>
    <property type="molecule type" value="Genomic_DNA"/>
</dbReference>
<feature type="region of interest" description="Disordered" evidence="1">
    <location>
        <begin position="1"/>
        <end position="91"/>
    </location>
</feature>
<feature type="compositionally biased region" description="Basic residues" evidence="1">
    <location>
        <begin position="12"/>
        <end position="21"/>
    </location>
</feature>
<feature type="compositionally biased region" description="Basic and acidic residues" evidence="1">
    <location>
        <begin position="344"/>
        <end position="355"/>
    </location>
</feature>
<evidence type="ECO:0000313" key="4">
    <source>
        <dbReference type="Proteomes" id="UP000005240"/>
    </source>
</evidence>